<protein>
    <recommendedName>
        <fullName evidence="3">Carboxymuconolactone decarboxylase-like domain-containing protein</fullName>
    </recommendedName>
</protein>
<gene>
    <name evidence="1" type="ORF">BJX66DRAFT_318205</name>
</gene>
<evidence type="ECO:0000313" key="1">
    <source>
        <dbReference type="EMBL" id="KAL2783612.1"/>
    </source>
</evidence>
<evidence type="ECO:0008006" key="3">
    <source>
        <dbReference type="Google" id="ProtNLM"/>
    </source>
</evidence>
<dbReference type="EMBL" id="JBFTWV010000224">
    <property type="protein sequence ID" value="KAL2783612.1"/>
    <property type="molecule type" value="Genomic_DNA"/>
</dbReference>
<accession>A0ABR4FKM1</accession>
<dbReference type="SUPFAM" id="SSF69118">
    <property type="entry name" value="AhpD-like"/>
    <property type="match status" value="1"/>
</dbReference>
<sequence length="269" mass="29781">MCDWSQDKTMASWDATYVSTNLRPGSPPFDSRFFLGLNRDLSACDPEVANIAPAIIAVACCAVNRADIVGKFFDYVSEDYTPEQSQEEFLRLREAITIVYPFLGMPTCIPACYGMIGVMERKGPEFASVRRLRAPIMTEEDVAKGKELRARIYAGVGNSGIFSLMDRYFTELFACSTAFTWGYLISKANEEVFEVWQSHLILVAAITALGAVRQTKSHVKATIGIGNKVDTVKAVLDVVLKIAEWAGRPLTTVPNVDDCARQIQQSLNK</sequence>
<dbReference type="Gene3D" id="1.20.1290.10">
    <property type="entry name" value="AhpD-like"/>
    <property type="match status" value="1"/>
</dbReference>
<dbReference type="InterPro" id="IPR052999">
    <property type="entry name" value="PTS1_Protein"/>
</dbReference>
<organism evidence="1 2">
    <name type="scientific">Aspergillus keveii</name>
    <dbReference type="NCBI Taxonomy" id="714993"/>
    <lineage>
        <taxon>Eukaryota</taxon>
        <taxon>Fungi</taxon>
        <taxon>Dikarya</taxon>
        <taxon>Ascomycota</taxon>
        <taxon>Pezizomycotina</taxon>
        <taxon>Eurotiomycetes</taxon>
        <taxon>Eurotiomycetidae</taxon>
        <taxon>Eurotiales</taxon>
        <taxon>Aspergillaceae</taxon>
        <taxon>Aspergillus</taxon>
        <taxon>Aspergillus subgen. Nidulantes</taxon>
    </lineage>
</organism>
<dbReference type="PANTHER" id="PTHR28180">
    <property type="entry name" value="CONSERVED MITOCHONDRIAL PROTEIN-RELATED"/>
    <property type="match status" value="1"/>
</dbReference>
<dbReference type="Proteomes" id="UP001610563">
    <property type="component" value="Unassembled WGS sequence"/>
</dbReference>
<proteinExistence type="predicted"/>
<name>A0ABR4FKM1_9EURO</name>
<keyword evidence="2" id="KW-1185">Reference proteome</keyword>
<reference evidence="1 2" key="1">
    <citation type="submission" date="2024-07" db="EMBL/GenBank/DDBJ databases">
        <title>Section-level genome sequencing and comparative genomics of Aspergillus sections Usti and Cavernicolus.</title>
        <authorList>
            <consortium name="Lawrence Berkeley National Laboratory"/>
            <person name="Nybo J.L."/>
            <person name="Vesth T.C."/>
            <person name="Theobald S."/>
            <person name="Frisvad J.C."/>
            <person name="Larsen T.O."/>
            <person name="Kjaerboelling I."/>
            <person name="Rothschild-Mancinelli K."/>
            <person name="Lyhne E.K."/>
            <person name="Kogle M.E."/>
            <person name="Barry K."/>
            <person name="Clum A."/>
            <person name="Na H."/>
            <person name="Ledsgaard L."/>
            <person name="Lin J."/>
            <person name="Lipzen A."/>
            <person name="Kuo A."/>
            <person name="Riley R."/>
            <person name="Mondo S."/>
            <person name="Labutti K."/>
            <person name="Haridas S."/>
            <person name="Pangalinan J."/>
            <person name="Salamov A.A."/>
            <person name="Simmons B.A."/>
            <person name="Magnuson J.K."/>
            <person name="Chen J."/>
            <person name="Drula E."/>
            <person name="Henrissat B."/>
            <person name="Wiebenga A."/>
            <person name="Lubbers R.J."/>
            <person name="Gomes A.C."/>
            <person name="Makela M.R."/>
            <person name="Stajich J."/>
            <person name="Grigoriev I.V."/>
            <person name="Mortensen U.H."/>
            <person name="De Vries R.P."/>
            <person name="Baker S.E."/>
            <person name="Andersen M.R."/>
        </authorList>
    </citation>
    <scope>NUCLEOTIDE SEQUENCE [LARGE SCALE GENOMIC DNA]</scope>
    <source>
        <strain evidence="1 2">CBS 209.92</strain>
    </source>
</reference>
<comment type="caution">
    <text evidence="1">The sequence shown here is derived from an EMBL/GenBank/DDBJ whole genome shotgun (WGS) entry which is preliminary data.</text>
</comment>
<dbReference type="InterPro" id="IPR029032">
    <property type="entry name" value="AhpD-like"/>
</dbReference>
<evidence type="ECO:0000313" key="2">
    <source>
        <dbReference type="Proteomes" id="UP001610563"/>
    </source>
</evidence>